<organism evidence="2 3">
    <name type="scientific">Tsuneonella aeria</name>
    <dbReference type="NCBI Taxonomy" id="1837929"/>
    <lineage>
        <taxon>Bacteria</taxon>
        <taxon>Pseudomonadati</taxon>
        <taxon>Pseudomonadota</taxon>
        <taxon>Alphaproteobacteria</taxon>
        <taxon>Sphingomonadales</taxon>
        <taxon>Erythrobacteraceae</taxon>
        <taxon>Tsuneonella</taxon>
    </lineage>
</organism>
<comment type="caution">
    <text evidence="2">The sequence shown here is derived from an EMBL/GenBank/DDBJ whole genome shotgun (WGS) entry which is preliminary data.</text>
</comment>
<dbReference type="RefSeq" id="WP_160609566.1">
    <property type="nucleotide sequence ID" value="NZ_WTZA01000001.1"/>
</dbReference>
<feature type="transmembrane region" description="Helical" evidence="1">
    <location>
        <begin position="104"/>
        <end position="123"/>
    </location>
</feature>
<dbReference type="OrthoDB" id="9813621at2"/>
<proteinExistence type="predicted"/>
<dbReference type="AlphaFoldDB" id="A0A6I4TC82"/>
<accession>A0A6I4TC82</accession>
<feature type="transmembrane region" description="Helical" evidence="1">
    <location>
        <begin position="130"/>
        <end position="149"/>
    </location>
</feature>
<keyword evidence="1" id="KW-0472">Membrane</keyword>
<protein>
    <submittedName>
        <fullName evidence="2">Uncharacterized protein</fullName>
    </submittedName>
</protein>
<keyword evidence="3" id="KW-1185">Reference proteome</keyword>
<keyword evidence="1" id="KW-0812">Transmembrane</keyword>
<dbReference type="Proteomes" id="UP000439522">
    <property type="component" value="Unassembled WGS sequence"/>
</dbReference>
<name>A0A6I4TC82_9SPHN</name>
<feature type="transmembrane region" description="Helical" evidence="1">
    <location>
        <begin position="77"/>
        <end position="98"/>
    </location>
</feature>
<evidence type="ECO:0000256" key="1">
    <source>
        <dbReference type="SAM" id="Phobius"/>
    </source>
</evidence>
<feature type="transmembrane region" description="Helical" evidence="1">
    <location>
        <begin position="47"/>
        <end position="65"/>
    </location>
</feature>
<dbReference type="EMBL" id="WTZA01000001">
    <property type="protein sequence ID" value="MXO73740.1"/>
    <property type="molecule type" value="Genomic_DNA"/>
</dbReference>
<keyword evidence="1" id="KW-1133">Transmembrane helix</keyword>
<gene>
    <name evidence="2" type="ORF">GRI40_00695</name>
</gene>
<sequence>MTTTDMSPRTTRHLRMLGWSAAALLLATPAIAMLAGADGVNWSAGDFIFAGVMFGVVGGLFELAARASANLAYRAAVVLAVACAFLQIWINLAVGIIGSEDNPANATYFVVVLVAIAAASVAAGKARGMARAMIVVLAVQLLFTAAHLVQGHFTAVIDLFFASLWLLSSRLFARAADEIAAKAQA</sequence>
<evidence type="ECO:0000313" key="2">
    <source>
        <dbReference type="EMBL" id="MXO73740.1"/>
    </source>
</evidence>
<reference evidence="2 3" key="1">
    <citation type="submission" date="2019-12" db="EMBL/GenBank/DDBJ databases">
        <title>Genomic-based taxomic classification of the family Erythrobacteraceae.</title>
        <authorList>
            <person name="Xu L."/>
        </authorList>
    </citation>
    <scope>NUCLEOTIDE SEQUENCE [LARGE SCALE GENOMIC DNA]</scope>
    <source>
        <strain evidence="2 3">100921-2</strain>
    </source>
</reference>
<evidence type="ECO:0000313" key="3">
    <source>
        <dbReference type="Proteomes" id="UP000439522"/>
    </source>
</evidence>